<dbReference type="InterPro" id="IPR002524">
    <property type="entry name" value="Cation_efflux"/>
</dbReference>
<feature type="domain" description="Cation efflux protein transmembrane" evidence="10">
    <location>
        <begin position="27"/>
        <end position="215"/>
    </location>
</feature>
<keyword evidence="8 9" id="KW-0472">Membrane</keyword>
<feature type="transmembrane region" description="Helical" evidence="9">
    <location>
        <begin position="125"/>
        <end position="146"/>
    </location>
</feature>
<dbReference type="AlphaFoldDB" id="A0A1X6ZX02"/>
<comment type="similarity">
    <text evidence="2">Belongs to the cation diffusion facilitator (CDF) transporter (TC 2.A.4) family. SLC30A subfamily.</text>
</comment>
<dbReference type="OrthoDB" id="9809646at2"/>
<feature type="transmembrane region" description="Helical" evidence="9">
    <location>
        <begin position="50"/>
        <end position="70"/>
    </location>
</feature>
<gene>
    <name evidence="12" type="primary">czcD</name>
    <name evidence="12" type="ORF">PSM7751_03147</name>
</gene>
<feature type="transmembrane region" description="Helical" evidence="9">
    <location>
        <begin position="24"/>
        <end position="44"/>
    </location>
</feature>
<proteinExistence type="inferred from homology"/>
<dbReference type="GO" id="GO:0005886">
    <property type="term" value="C:plasma membrane"/>
    <property type="evidence" value="ECO:0007669"/>
    <property type="project" value="TreeGrafter"/>
</dbReference>
<keyword evidence="4 9" id="KW-0812">Transmembrane</keyword>
<feature type="transmembrane region" description="Helical" evidence="9">
    <location>
        <begin position="91"/>
        <end position="110"/>
    </location>
</feature>
<keyword evidence="6 9" id="KW-1133">Transmembrane helix</keyword>
<comment type="subcellular location">
    <subcellularLocation>
        <location evidence="1">Membrane</location>
        <topology evidence="1">Multi-pass membrane protein</topology>
    </subcellularLocation>
</comment>
<evidence type="ECO:0000259" key="10">
    <source>
        <dbReference type="Pfam" id="PF01545"/>
    </source>
</evidence>
<dbReference type="PANTHER" id="PTHR11562:SF17">
    <property type="entry name" value="RE54080P-RELATED"/>
    <property type="match status" value="1"/>
</dbReference>
<evidence type="ECO:0000313" key="12">
    <source>
        <dbReference type="EMBL" id="SLN62097.1"/>
    </source>
</evidence>
<dbReference type="EMBL" id="FWFN01000006">
    <property type="protein sequence ID" value="SLN62097.1"/>
    <property type="molecule type" value="Genomic_DNA"/>
</dbReference>
<dbReference type="GO" id="GO:0005385">
    <property type="term" value="F:zinc ion transmembrane transporter activity"/>
    <property type="evidence" value="ECO:0007669"/>
    <property type="project" value="TreeGrafter"/>
</dbReference>
<feature type="transmembrane region" description="Helical" evidence="9">
    <location>
        <begin position="186"/>
        <end position="205"/>
    </location>
</feature>
<feature type="domain" description="Cation efflux protein cytoplasmic" evidence="11">
    <location>
        <begin position="219"/>
        <end position="293"/>
    </location>
</feature>
<evidence type="ECO:0000259" key="11">
    <source>
        <dbReference type="Pfam" id="PF16916"/>
    </source>
</evidence>
<dbReference type="InterPro" id="IPR036837">
    <property type="entry name" value="Cation_efflux_CTD_sf"/>
</dbReference>
<dbReference type="InterPro" id="IPR027470">
    <property type="entry name" value="Cation_efflux_CTD"/>
</dbReference>
<dbReference type="SUPFAM" id="SSF161111">
    <property type="entry name" value="Cation efflux protein transmembrane domain-like"/>
    <property type="match status" value="1"/>
</dbReference>
<dbReference type="RefSeq" id="WP_085889166.1">
    <property type="nucleotide sequence ID" value="NZ_FWFN01000006.1"/>
</dbReference>
<dbReference type="Proteomes" id="UP000193963">
    <property type="component" value="Unassembled WGS sequence"/>
</dbReference>
<dbReference type="InterPro" id="IPR027469">
    <property type="entry name" value="Cation_efflux_TMD_sf"/>
</dbReference>
<reference evidence="12 13" key="1">
    <citation type="submission" date="2017-03" db="EMBL/GenBank/DDBJ databases">
        <authorList>
            <person name="Afonso C.L."/>
            <person name="Miller P.J."/>
            <person name="Scott M.A."/>
            <person name="Spackman E."/>
            <person name="Goraichik I."/>
            <person name="Dimitrov K.M."/>
            <person name="Suarez D.L."/>
            <person name="Swayne D.E."/>
        </authorList>
    </citation>
    <scope>NUCLEOTIDE SEQUENCE [LARGE SCALE GENOMIC DNA]</scope>
    <source>
        <strain evidence="12 13">CECT 7751</strain>
    </source>
</reference>
<accession>A0A1X6ZX02</accession>
<dbReference type="InterPro" id="IPR050681">
    <property type="entry name" value="CDF/SLC30A"/>
</dbReference>
<name>A0A1X6ZX02_9RHOB</name>
<feature type="transmembrane region" description="Helical" evidence="9">
    <location>
        <begin position="158"/>
        <end position="180"/>
    </location>
</feature>
<evidence type="ECO:0000256" key="6">
    <source>
        <dbReference type="ARBA" id="ARBA00022989"/>
    </source>
</evidence>
<organism evidence="12 13">
    <name type="scientific">Pseudooceanicola marinus</name>
    <dbReference type="NCBI Taxonomy" id="396013"/>
    <lineage>
        <taxon>Bacteria</taxon>
        <taxon>Pseudomonadati</taxon>
        <taxon>Pseudomonadota</taxon>
        <taxon>Alphaproteobacteria</taxon>
        <taxon>Rhodobacterales</taxon>
        <taxon>Paracoccaceae</taxon>
        <taxon>Pseudooceanicola</taxon>
    </lineage>
</organism>
<protein>
    <submittedName>
        <fullName evidence="12">Cadmium, cobalt and zinc/H(+)-K(+) antiporter</fullName>
    </submittedName>
</protein>
<evidence type="ECO:0000256" key="9">
    <source>
        <dbReference type="SAM" id="Phobius"/>
    </source>
</evidence>
<sequence length="307" mass="32878">MPHDHAHHHHHHHASAELAGDKRVAWAVAVNILLTVVQIVAGVFSGSLALIADAIHNLSDALSLVIAFVARRIARRPADASMTFGYGRAEVVAALVNYTTLIVIAVMLAFEGVERLFNPADVEGWTVVIVAGVALVIDTATALLMLSLQKGSVNMRAAFLHNIADALGSVAVIVGGTLILLYDWRLVDPIVTLMISGYILWHAGAEIGPVIRLLMLGSPDSPEVGEVAREIRAVEGVDGLHHLHLWRMQENEAALEAHVVLSGAAAEAPGVRARIVALLHDRFELTHVTLQLETRDEACADAPLIGH</sequence>
<evidence type="ECO:0000256" key="2">
    <source>
        <dbReference type="ARBA" id="ARBA00008873"/>
    </source>
</evidence>
<dbReference type="NCBIfam" id="TIGR01297">
    <property type="entry name" value="CDF"/>
    <property type="match status" value="1"/>
</dbReference>
<dbReference type="SUPFAM" id="SSF160240">
    <property type="entry name" value="Cation efflux protein cytoplasmic domain-like"/>
    <property type="match status" value="1"/>
</dbReference>
<keyword evidence="13" id="KW-1185">Reference proteome</keyword>
<evidence type="ECO:0000256" key="5">
    <source>
        <dbReference type="ARBA" id="ARBA00022906"/>
    </source>
</evidence>
<keyword evidence="5" id="KW-0862">Zinc</keyword>
<keyword evidence="7" id="KW-0406">Ion transport</keyword>
<evidence type="ECO:0000256" key="8">
    <source>
        <dbReference type="ARBA" id="ARBA00023136"/>
    </source>
</evidence>
<keyword evidence="3" id="KW-0813">Transport</keyword>
<dbReference type="InterPro" id="IPR058533">
    <property type="entry name" value="Cation_efflux_TM"/>
</dbReference>
<dbReference type="Pfam" id="PF16916">
    <property type="entry name" value="ZT_dimer"/>
    <property type="match status" value="1"/>
</dbReference>
<evidence type="ECO:0000256" key="4">
    <source>
        <dbReference type="ARBA" id="ARBA00022692"/>
    </source>
</evidence>
<evidence type="ECO:0000256" key="3">
    <source>
        <dbReference type="ARBA" id="ARBA00022448"/>
    </source>
</evidence>
<evidence type="ECO:0000256" key="7">
    <source>
        <dbReference type="ARBA" id="ARBA00023065"/>
    </source>
</evidence>
<evidence type="ECO:0000256" key="1">
    <source>
        <dbReference type="ARBA" id="ARBA00004141"/>
    </source>
</evidence>
<dbReference type="PANTHER" id="PTHR11562">
    <property type="entry name" value="CATION EFFLUX PROTEIN/ ZINC TRANSPORTER"/>
    <property type="match status" value="1"/>
</dbReference>
<dbReference type="Gene3D" id="1.20.1510.10">
    <property type="entry name" value="Cation efflux protein transmembrane domain"/>
    <property type="match status" value="1"/>
</dbReference>
<dbReference type="Pfam" id="PF01545">
    <property type="entry name" value="Cation_efflux"/>
    <property type="match status" value="1"/>
</dbReference>
<keyword evidence="5" id="KW-0864">Zinc transport</keyword>
<evidence type="ECO:0000313" key="13">
    <source>
        <dbReference type="Proteomes" id="UP000193963"/>
    </source>
</evidence>